<evidence type="ECO:0000259" key="9">
    <source>
        <dbReference type="Pfam" id="PF08158"/>
    </source>
</evidence>
<feature type="region of interest" description="Disordered" evidence="7">
    <location>
        <begin position="206"/>
        <end position="225"/>
    </location>
</feature>
<evidence type="ECO:0000313" key="11">
    <source>
        <dbReference type="EMBL" id="KAJ4436034.1"/>
    </source>
</evidence>
<feature type="domain" description="SDA1 middle" evidence="8">
    <location>
        <begin position="560"/>
        <end position="709"/>
    </location>
</feature>
<dbReference type="SUPFAM" id="SSF48371">
    <property type="entry name" value="ARM repeat"/>
    <property type="match status" value="1"/>
</dbReference>
<feature type="domain" description="SDA1 C-terminal" evidence="10">
    <location>
        <begin position="727"/>
        <end position="772"/>
    </location>
</feature>
<sequence>MDLAIARWYLFLQQYRHYQSVLEVFRLHPGQFNKRLDDLVMFIAQVSYCYPDVLANYPQELMDILQTHHTILDSAMRMTLCRALILLRNKNLLKSTDLLSLFFHLLRCQDKALRKFLETHIITDIKNMNAKHKNTRLNTILQNFMYSMLKDSNSKAAKMSVDIMIELYKKNVWNDAKTVNVIATACFSKYTKVMVAALKYFLGSDPEEEKKSDDSDSDNEPSAREVLMANRVNKKTRKREKQLKKVKEHVKKSKKKKDATPVFNFSALHLVHDPQGLAEKLFQQLEKRNERFEVKLMILDVISRLIGLHQLFLLNYYPYIQRFMQPHQREVTKILQFAAQSSHELVPPDVLEPVLKTLVNNFVTERNSADVMAIGLNAVREICSRCPLVMNEDLLRDLAQYKNYRERSVMMAARSLIHLYRSSMPELLHKKDRGRPTEAIRELKSKKYGEVDAKHYISGAEVLLQDSMEGWVVEEEISCLAENGSTRRVDILAYNADTKQGIIVDPTIRFEVECHQSAEIHLEKKSIYEPIANYFKLKYALIHVEGIPDNDDDSKDGSDSDDEWIDISHSSEDDGEDNDNDSENIENVVEVSESKGDENSERDPVEKKVKDSDKGGETAKPGEDGSSSNDKVQLAAQASLMRILTDEDFRKIDAMKLNKEVTTARKGKKRPAEEEKNSKGELVSLADIENIYKKRKHDKQMRQESVKKGQEDREKYGFHDRRLNPHSSKTNREKRKTKHYMMVKHKAKRKIKRSFKEKQIALRNHLQKLRKMK</sequence>
<dbReference type="Pfam" id="PF08158">
    <property type="entry name" value="SDA1_HEAT"/>
    <property type="match status" value="1"/>
</dbReference>
<evidence type="ECO:0000313" key="12">
    <source>
        <dbReference type="Proteomes" id="UP001148838"/>
    </source>
</evidence>
<dbReference type="InterPro" id="IPR007949">
    <property type="entry name" value="SDA1_MD"/>
</dbReference>
<feature type="domain" description="SDA1 N-terminal" evidence="9">
    <location>
        <begin position="42"/>
        <end position="405"/>
    </location>
</feature>
<dbReference type="InterPro" id="IPR027312">
    <property type="entry name" value="Sda1"/>
</dbReference>
<comment type="caution">
    <text evidence="11">The sequence shown here is derived from an EMBL/GenBank/DDBJ whole genome shotgun (WGS) entry which is preliminary data.</text>
</comment>
<feature type="region of interest" description="Disordered" evidence="7">
    <location>
        <begin position="660"/>
        <end position="755"/>
    </location>
</feature>
<dbReference type="InterPro" id="IPR016024">
    <property type="entry name" value="ARM-type_fold"/>
</dbReference>
<evidence type="ECO:0000256" key="7">
    <source>
        <dbReference type="SAM" id="MobiDB-lite"/>
    </source>
</evidence>
<reference evidence="11 12" key="1">
    <citation type="journal article" date="2022" name="Allergy">
        <title>Genome assembly and annotation of Periplaneta americana reveal a comprehensive cockroach allergen profile.</title>
        <authorList>
            <person name="Wang L."/>
            <person name="Xiong Q."/>
            <person name="Saelim N."/>
            <person name="Wang L."/>
            <person name="Nong W."/>
            <person name="Wan A.T."/>
            <person name="Shi M."/>
            <person name="Liu X."/>
            <person name="Cao Q."/>
            <person name="Hui J.H.L."/>
            <person name="Sookrung N."/>
            <person name="Leung T.F."/>
            <person name="Tungtrongchitr A."/>
            <person name="Tsui S.K.W."/>
        </authorList>
    </citation>
    <scope>NUCLEOTIDE SEQUENCE [LARGE SCALE GENOMIC DNA]</scope>
    <source>
        <strain evidence="11">PWHHKU_190912</strain>
    </source>
</reference>
<evidence type="ECO:0000256" key="2">
    <source>
        <dbReference type="ARBA" id="ARBA00022448"/>
    </source>
</evidence>
<dbReference type="Proteomes" id="UP001148838">
    <property type="component" value="Unassembled WGS sequence"/>
</dbReference>
<organism evidence="11 12">
    <name type="scientific">Periplaneta americana</name>
    <name type="common">American cockroach</name>
    <name type="synonym">Blatta americana</name>
    <dbReference type="NCBI Taxonomy" id="6978"/>
    <lineage>
        <taxon>Eukaryota</taxon>
        <taxon>Metazoa</taxon>
        <taxon>Ecdysozoa</taxon>
        <taxon>Arthropoda</taxon>
        <taxon>Hexapoda</taxon>
        <taxon>Insecta</taxon>
        <taxon>Pterygota</taxon>
        <taxon>Neoptera</taxon>
        <taxon>Polyneoptera</taxon>
        <taxon>Dictyoptera</taxon>
        <taxon>Blattodea</taxon>
        <taxon>Blattoidea</taxon>
        <taxon>Blattidae</taxon>
        <taxon>Blattinae</taxon>
        <taxon>Periplaneta</taxon>
    </lineage>
</organism>
<comment type="similarity">
    <text evidence="1 6">Belongs to the SDA1 family.</text>
</comment>
<feature type="compositionally biased region" description="Basic residues" evidence="7">
    <location>
        <begin position="732"/>
        <end position="753"/>
    </location>
</feature>
<comment type="subcellular location">
    <subcellularLocation>
        <location evidence="6">Nucleus</location>
        <location evidence="6">Nucleolus</location>
    </subcellularLocation>
</comment>
<feature type="region of interest" description="Disordered" evidence="7">
    <location>
        <begin position="548"/>
        <end position="631"/>
    </location>
</feature>
<dbReference type="PANTHER" id="PTHR12730:SF0">
    <property type="entry name" value="PROTEIN SDA1 HOMOLOG"/>
    <property type="match status" value="1"/>
</dbReference>
<feature type="compositionally biased region" description="Acidic residues" evidence="7">
    <location>
        <begin position="573"/>
        <end position="584"/>
    </location>
</feature>
<feature type="compositionally biased region" description="Basic and acidic residues" evidence="7">
    <location>
        <begin position="670"/>
        <end position="679"/>
    </location>
</feature>
<keyword evidence="5 6" id="KW-0539">Nucleus</keyword>
<evidence type="ECO:0000256" key="5">
    <source>
        <dbReference type="ARBA" id="ARBA00023242"/>
    </source>
</evidence>
<keyword evidence="3 6" id="KW-0690">Ribosome biogenesis</keyword>
<feature type="compositionally biased region" description="Acidic residues" evidence="7">
    <location>
        <begin position="548"/>
        <end position="565"/>
    </location>
</feature>
<evidence type="ECO:0000256" key="4">
    <source>
        <dbReference type="ARBA" id="ARBA00022927"/>
    </source>
</evidence>
<accession>A0ABQ8SPD4</accession>
<keyword evidence="2 6" id="KW-0813">Transport</keyword>
<protein>
    <recommendedName>
        <fullName evidence="6">Protein SDA1</fullName>
    </recommendedName>
</protein>
<gene>
    <name evidence="11" type="ORF">ANN_18661</name>
</gene>
<evidence type="ECO:0000259" key="8">
    <source>
        <dbReference type="Pfam" id="PF05285"/>
    </source>
</evidence>
<name>A0ABQ8SPD4_PERAM</name>
<feature type="compositionally biased region" description="Basic and acidic residues" evidence="7">
    <location>
        <begin position="700"/>
        <end position="723"/>
    </location>
</feature>
<dbReference type="EMBL" id="JAJSOF020000023">
    <property type="protein sequence ID" value="KAJ4436034.1"/>
    <property type="molecule type" value="Genomic_DNA"/>
</dbReference>
<keyword evidence="12" id="KW-1185">Reference proteome</keyword>
<dbReference type="PANTHER" id="PTHR12730">
    <property type="entry name" value="HSDA/SDA1-RELATED"/>
    <property type="match status" value="1"/>
</dbReference>
<evidence type="ECO:0000259" key="10">
    <source>
        <dbReference type="Pfam" id="PF21638"/>
    </source>
</evidence>
<dbReference type="Pfam" id="PF05285">
    <property type="entry name" value="SDA1_dom"/>
    <property type="match status" value="1"/>
</dbReference>
<comment type="function">
    <text evidence="6">Required for 60S pre-ribosomal subunits export to the cytoplasm.</text>
</comment>
<evidence type="ECO:0000256" key="1">
    <source>
        <dbReference type="ARBA" id="ARBA00005783"/>
    </source>
</evidence>
<evidence type="ECO:0000256" key="6">
    <source>
        <dbReference type="RuleBase" id="RU365057"/>
    </source>
</evidence>
<proteinExistence type="inferred from homology"/>
<dbReference type="Pfam" id="PF21638">
    <property type="entry name" value="SDA1_C"/>
    <property type="match status" value="1"/>
</dbReference>
<dbReference type="InterPro" id="IPR048292">
    <property type="entry name" value="SDA1_C"/>
</dbReference>
<keyword evidence="4 6" id="KW-0653">Protein transport</keyword>
<evidence type="ECO:0000256" key="3">
    <source>
        <dbReference type="ARBA" id="ARBA00022517"/>
    </source>
</evidence>
<dbReference type="InterPro" id="IPR012977">
    <property type="entry name" value="SDA1_N"/>
</dbReference>
<feature type="compositionally biased region" description="Basic and acidic residues" evidence="7">
    <location>
        <begin position="592"/>
        <end position="623"/>
    </location>
</feature>